<protein>
    <recommendedName>
        <fullName evidence="2">J domain-containing protein</fullName>
    </recommendedName>
</protein>
<keyword evidence="4" id="KW-1185">Reference proteome</keyword>
<dbReference type="PANTHER" id="PTHR43948:SF10">
    <property type="entry name" value="MRJ, ISOFORM E"/>
    <property type="match status" value="1"/>
</dbReference>
<sequence>RLEESNVQYHQYGVTNNTSQDNHHRHQSTCCAGQLNCPLAKDARFNEMAPRQNTRYKRNKSSLASVVTLLTLALYNLDRRNIIQNRHSVYPFQSAYMQRSASLFGTYAEATSTADNVDLLESSLPRPINYYELLGLESPNTHRRPKTNALHNRKKRSAYRARITNDQIKKAYRKQAQLYHPDKLAARRLKQEKRNVTEGNVTTIDIANDPLANMTIEEATSLFARIAEAYQVLSDPAQRFEYDWELLEMEDEYEEERLLLLEQQQVSERDRQRQDMLHGRQNSAYSAYDSFPLYETIRNGASSFNSWKDNLNLDPWAVFEDFFFQESSFYEEPDVSGMRHDNQKIYSGEKSETQQRYYQTPSSRSQFPSRVSETTVYRGFDPVFGAKVYTVLRREDYIHDIRESDRKFFYQILGQDFISGTQVDPYTGFTLREYFSAITEPYFVEEGYSSKDDNDEYDAMDDHSQTQMPHHEQRLSIHKLEQGESITPDRSQSANIWISPNGLYEAILTPTCELQILRHEKNGEDTTSAVIWTSETYIPALRADGCHLTLNAAGRLILSVDYGSGLGSATVSSSEKGHKGVYNTVLWSSPMPPVVPHLFQGECSNVEDPVSFLYYASLDNDGVIAVYRVRRYDSSGDSAQNEGTSANSDTASEFFQDEETTNKITNTEKNVRPGQVLPKRPIPHIVERLSLMYQRISKASIKQQKTKAALAWDHLRYNVGKFFTVRPKMAGVHNDNHLPPRSNSFDERAKEETHSSHNDDEARSECVYSTSPVGCLAPGRNAIYLTKTLTNYVKSSVKSIDSKFDKFLSHLTEPVSEYDSGFIDDDEDEDILDTLIRVTGAAGAQLGTRGLKLGKAGMHAAQVGLRQGRLVAGKVVGKMKEKVGKQSVKWGERITETEHVDPFF</sequence>
<dbReference type="CDD" id="cd06257">
    <property type="entry name" value="DnaJ"/>
    <property type="match status" value="1"/>
</dbReference>
<dbReference type="Proteomes" id="UP001516023">
    <property type="component" value="Unassembled WGS sequence"/>
</dbReference>
<feature type="region of interest" description="Disordered" evidence="1">
    <location>
        <begin position="733"/>
        <end position="764"/>
    </location>
</feature>
<dbReference type="InterPro" id="IPR036426">
    <property type="entry name" value="Bulb-type_lectin_dom_sf"/>
</dbReference>
<dbReference type="EMBL" id="JABMIG020000389">
    <property type="protein sequence ID" value="KAL3779411.1"/>
    <property type="molecule type" value="Genomic_DNA"/>
</dbReference>
<name>A0ABD3NVF8_9STRA</name>
<feature type="non-terminal residue" evidence="3">
    <location>
        <position position="1"/>
    </location>
</feature>
<dbReference type="AlphaFoldDB" id="A0ABD3NVF8"/>
<dbReference type="PANTHER" id="PTHR43948">
    <property type="entry name" value="DNAJ HOMOLOG SUBFAMILY B"/>
    <property type="match status" value="1"/>
</dbReference>
<dbReference type="Gene3D" id="2.90.10.10">
    <property type="entry name" value="Bulb-type lectin domain"/>
    <property type="match status" value="1"/>
</dbReference>
<reference evidence="3 4" key="1">
    <citation type="journal article" date="2020" name="G3 (Bethesda)">
        <title>Improved Reference Genome for Cyclotella cryptica CCMP332, a Model for Cell Wall Morphogenesis, Salinity Adaptation, and Lipid Production in Diatoms (Bacillariophyta).</title>
        <authorList>
            <person name="Roberts W.R."/>
            <person name="Downey K.M."/>
            <person name="Ruck E.C."/>
            <person name="Traller J.C."/>
            <person name="Alverson A.J."/>
        </authorList>
    </citation>
    <scope>NUCLEOTIDE SEQUENCE [LARGE SCALE GENOMIC DNA]</scope>
    <source>
        <strain evidence="3 4">CCMP332</strain>
    </source>
</reference>
<proteinExistence type="predicted"/>
<evidence type="ECO:0000259" key="2">
    <source>
        <dbReference type="PROSITE" id="PS50076"/>
    </source>
</evidence>
<dbReference type="InterPro" id="IPR001623">
    <property type="entry name" value="DnaJ_domain"/>
</dbReference>
<evidence type="ECO:0000313" key="4">
    <source>
        <dbReference type="Proteomes" id="UP001516023"/>
    </source>
</evidence>
<comment type="caution">
    <text evidence="3">The sequence shown here is derived from an EMBL/GenBank/DDBJ whole genome shotgun (WGS) entry which is preliminary data.</text>
</comment>
<feature type="compositionally biased region" description="Basic and acidic residues" evidence="1">
    <location>
        <begin position="734"/>
        <end position="764"/>
    </location>
</feature>
<dbReference type="InterPro" id="IPR036869">
    <property type="entry name" value="J_dom_sf"/>
</dbReference>
<evidence type="ECO:0000256" key="1">
    <source>
        <dbReference type="SAM" id="MobiDB-lite"/>
    </source>
</evidence>
<feature type="domain" description="J" evidence="2">
    <location>
        <begin position="129"/>
        <end position="246"/>
    </location>
</feature>
<accession>A0ABD3NVF8</accession>
<dbReference type="PROSITE" id="PS50076">
    <property type="entry name" value="DNAJ_2"/>
    <property type="match status" value="1"/>
</dbReference>
<dbReference type="PRINTS" id="PR00625">
    <property type="entry name" value="JDOMAIN"/>
</dbReference>
<gene>
    <name evidence="3" type="ORF">HJC23_000513</name>
</gene>
<dbReference type="Gene3D" id="1.10.287.110">
    <property type="entry name" value="DnaJ domain"/>
    <property type="match status" value="1"/>
</dbReference>
<dbReference type="SUPFAM" id="SSF46565">
    <property type="entry name" value="Chaperone J-domain"/>
    <property type="match status" value="1"/>
</dbReference>
<organism evidence="3 4">
    <name type="scientific">Cyclotella cryptica</name>
    <dbReference type="NCBI Taxonomy" id="29204"/>
    <lineage>
        <taxon>Eukaryota</taxon>
        <taxon>Sar</taxon>
        <taxon>Stramenopiles</taxon>
        <taxon>Ochrophyta</taxon>
        <taxon>Bacillariophyta</taxon>
        <taxon>Coscinodiscophyceae</taxon>
        <taxon>Thalassiosirophycidae</taxon>
        <taxon>Stephanodiscales</taxon>
        <taxon>Stephanodiscaceae</taxon>
        <taxon>Cyclotella</taxon>
    </lineage>
</organism>
<dbReference type="SMART" id="SM00271">
    <property type="entry name" value="DnaJ"/>
    <property type="match status" value="1"/>
</dbReference>
<evidence type="ECO:0000313" key="3">
    <source>
        <dbReference type="EMBL" id="KAL3779411.1"/>
    </source>
</evidence>